<dbReference type="Pfam" id="PF12627">
    <property type="entry name" value="PolyA_pol_RNAbd"/>
    <property type="match status" value="1"/>
</dbReference>
<dbReference type="CDD" id="cd00077">
    <property type="entry name" value="HDc"/>
    <property type="match status" value="1"/>
</dbReference>
<reference evidence="11" key="1">
    <citation type="journal article" date="2015" name="Nature">
        <title>Complex archaea that bridge the gap between prokaryotes and eukaryotes.</title>
        <authorList>
            <person name="Spang A."/>
            <person name="Saw J.H."/>
            <person name="Jorgensen S.L."/>
            <person name="Zaremba-Niedzwiedzka K."/>
            <person name="Martijn J."/>
            <person name="Lind A.E."/>
            <person name="van Eijk R."/>
            <person name="Schleper C."/>
            <person name="Guy L."/>
            <person name="Ettema T.J."/>
        </authorList>
    </citation>
    <scope>NUCLEOTIDE SEQUENCE</scope>
</reference>
<comment type="caution">
    <text evidence="11">The sequence shown here is derived from an EMBL/GenBank/DDBJ whole genome shotgun (WGS) entry which is preliminary data.</text>
</comment>
<dbReference type="InterPro" id="IPR032828">
    <property type="entry name" value="PolyA_RNA-bd"/>
</dbReference>
<comment type="cofactor">
    <cofactor evidence="1">
        <name>Mg(2+)</name>
        <dbReference type="ChEBI" id="CHEBI:18420"/>
    </cofactor>
</comment>
<keyword evidence="4" id="KW-0548">Nucleotidyltransferase</keyword>
<evidence type="ECO:0000256" key="7">
    <source>
        <dbReference type="ARBA" id="ARBA00022842"/>
    </source>
</evidence>
<dbReference type="PANTHER" id="PTHR46173:SF1">
    <property type="entry name" value="CCA TRNA NUCLEOTIDYLTRANSFERASE 1, MITOCHONDRIAL"/>
    <property type="match status" value="1"/>
</dbReference>
<evidence type="ECO:0008006" key="12">
    <source>
        <dbReference type="Google" id="ProtNLM"/>
    </source>
</evidence>
<dbReference type="Pfam" id="PF01966">
    <property type="entry name" value="HD"/>
    <property type="match status" value="1"/>
</dbReference>
<dbReference type="PANTHER" id="PTHR46173">
    <property type="entry name" value="CCA TRNA NUCLEOTIDYLTRANSFERASE 1, MITOCHONDRIAL"/>
    <property type="match status" value="1"/>
</dbReference>
<keyword evidence="6" id="KW-0547">Nucleotide-binding</keyword>
<evidence type="ECO:0000256" key="4">
    <source>
        <dbReference type="ARBA" id="ARBA00022695"/>
    </source>
</evidence>
<dbReference type="Gene3D" id="1.10.3090.10">
    <property type="entry name" value="cca-adding enzyme, domain 2"/>
    <property type="match status" value="1"/>
</dbReference>
<dbReference type="GO" id="GO:0016779">
    <property type="term" value="F:nucleotidyltransferase activity"/>
    <property type="evidence" value="ECO:0007669"/>
    <property type="project" value="UniProtKB-KW"/>
</dbReference>
<evidence type="ECO:0000256" key="3">
    <source>
        <dbReference type="ARBA" id="ARBA00022694"/>
    </source>
</evidence>
<keyword evidence="7" id="KW-0460">Magnesium</keyword>
<gene>
    <name evidence="11" type="ORF">LCGC14_1593040</name>
</gene>
<evidence type="ECO:0000259" key="8">
    <source>
        <dbReference type="Pfam" id="PF01743"/>
    </source>
</evidence>
<dbReference type="EMBL" id="LAZR01012676">
    <property type="protein sequence ID" value="KKM25632.1"/>
    <property type="molecule type" value="Genomic_DNA"/>
</dbReference>
<dbReference type="InterPro" id="IPR006674">
    <property type="entry name" value="HD_domain"/>
</dbReference>
<keyword evidence="3" id="KW-0819">tRNA processing</keyword>
<protein>
    <recommendedName>
        <fullName evidence="12">HD domain-containing protein</fullName>
    </recommendedName>
</protein>
<dbReference type="SUPFAM" id="SSF81891">
    <property type="entry name" value="Poly A polymerase C-terminal region-like"/>
    <property type="match status" value="1"/>
</dbReference>
<dbReference type="GO" id="GO:0046872">
    <property type="term" value="F:metal ion binding"/>
    <property type="evidence" value="ECO:0007669"/>
    <property type="project" value="UniProtKB-KW"/>
</dbReference>
<dbReference type="Pfam" id="PF01743">
    <property type="entry name" value="PolyA_pol"/>
    <property type="match status" value="1"/>
</dbReference>
<evidence type="ECO:0000256" key="1">
    <source>
        <dbReference type="ARBA" id="ARBA00001946"/>
    </source>
</evidence>
<dbReference type="AlphaFoldDB" id="A0A0F9IDV7"/>
<dbReference type="GO" id="GO:0000166">
    <property type="term" value="F:nucleotide binding"/>
    <property type="evidence" value="ECO:0007669"/>
    <property type="project" value="UniProtKB-KW"/>
</dbReference>
<dbReference type="GO" id="GO:0008033">
    <property type="term" value="P:tRNA processing"/>
    <property type="evidence" value="ECO:0007669"/>
    <property type="project" value="UniProtKB-KW"/>
</dbReference>
<proteinExistence type="predicted"/>
<organism evidence="11">
    <name type="scientific">marine sediment metagenome</name>
    <dbReference type="NCBI Taxonomy" id="412755"/>
    <lineage>
        <taxon>unclassified sequences</taxon>
        <taxon>metagenomes</taxon>
        <taxon>ecological metagenomes</taxon>
    </lineage>
</organism>
<evidence type="ECO:0000256" key="6">
    <source>
        <dbReference type="ARBA" id="ARBA00022741"/>
    </source>
</evidence>
<dbReference type="GO" id="GO:0000049">
    <property type="term" value="F:tRNA binding"/>
    <property type="evidence" value="ECO:0007669"/>
    <property type="project" value="TreeGrafter"/>
</dbReference>
<dbReference type="CDD" id="cd05398">
    <property type="entry name" value="NT_ClassII-CCAase"/>
    <property type="match status" value="1"/>
</dbReference>
<feature type="domain" description="Poly A polymerase head" evidence="8">
    <location>
        <begin position="14"/>
        <end position="135"/>
    </location>
</feature>
<keyword evidence="5" id="KW-0479">Metal-binding</keyword>
<dbReference type="NCBIfam" id="TIGR00277">
    <property type="entry name" value="HDIG"/>
    <property type="match status" value="1"/>
</dbReference>
<name>A0A0F9IDV7_9ZZZZ</name>
<evidence type="ECO:0000259" key="10">
    <source>
        <dbReference type="Pfam" id="PF12627"/>
    </source>
</evidence>
<evidence type="ECO:0000256" key="2">
    <source>
        <dbReference type="ARBA" id="ARBA00022679"/>
    </source>
</evidence>
<accession>A0A0F9IDV7</accession>
<dbReference type="InterPro" id="IPR050264">
    <property type="entry name" value="Bact_CCA-adding_enz_type3_sf"/>
</dbReference>
<dbReference type="InterPro" id="IPR043519">
    <property type="entry name" value="NT_sf"/>
</dbReference>
<evidence type="ECO:0000259" key="9">
    <source>
        <dbReference type="Pfam" id="PF01966"/>
    </source>
</evidence>
<dbReference type="InterPro" id="IPR006675">
    <property type="entry name" value="HDIG_dom"/>
</dbReference>
<dbReference type="Gene3D" id="3.30.460.10">
    <property type="entry name" value="Beta Polymerase, domain 2"/>
    <property type="match status" value="1"/>
</dbReference>
<feature type="domain" description="tRNA nucleotidyltransferase/poly(A) polymerase RNA and SrmB- binding" evidence="10">
    <location>
        <begin position="163"/>
        <end position="222"/>
    </location>
</feature>
<feature type="domain" description="HD" evidence="9">
    <location>
        <begin position="246"/>
        <end position="322"/>
    </location>
</feature>
<evidence type="ECO:0000256" key="5">
    <source>
        <dbReference type="ARBA" id="ARBA00022723"/>
    </source>
</evidence>
<dbReference type="InterPro" id="IPR002646">
    <property type="entry name" value="PolA_pol_head_dom"/>
</dbReference>
<evidence type="ECO:0000313" key="11">
    <source>
        <dbReference type="EMBL" id="KKM25632.1"/>
    </source>
</evidence>
<dbReference type="InterPro" id="IPR003607">
    <property type="entry name" value="HD/PDEase_dom"/>
</dbReference>
<dbReference type="SUPFAM" id="SSF81301">
    <property type="entry name" value="Nucleotidyltransferase"/>
    <property type="match status" value="1"/>
</dbReference>
<keyword evidence="2" id="KW-0808">Transferase</keyword>
<sequence>MSIEKKVREIIEPIYLVGGSIRDRLLGKEPKDWDFCTPLSPDEIETRVKQAGRRAYLIGKKYGTIGFKLDGAFIEVTTFRTETYEKNNRKPKVEFVKNLHQDLARRDFTINAIAKRGNKIIDPFNGRRDLKERRIKAVGVATHRFKEDPLRILRACRFSSQLGFKIEGETLRAMQKLSYKILTVSKERWMAELDKLLLGEGVILGLNYLMAVELLKYMIPELSIQFMFNQNSCYHSLPLWIHTIKVVEQMPKDINLRWSALLHDIAKPFVKKLNIKTGYYNYVKHDLLGADMVERLARHLKWSNERRESVKELIANHLREDSPLKEADDKAKKTIEKSGIYPRPGVTLECLKRAIKNSHIPDEYNVEIVNGKVTISKKK</sequence>